<dbReference type="PANTHER" id="PTHR30349:SF81">
    <property type="entry name" value="TYROSINE RECOMBINASE XERC"/>
    <property type="match status" value="1"/>
</dbReference>
<dbReference type="InterPro" id="IPR002104">
    <property type="entry name" value="Integrase_catalytic"/>
</dbReference>
<evidence type="ECO:0000313" key="6">
    <source>
        <dbReference type="EMBL" id="SFR19144.1"/>
    </source>
</evidence>
<dbReference type="InterPro" id="IPR010998">
    <property type="entry name" value="Integrase_recombinase_N"/>
</dbReference>
<feature type="domain" description="Tyr recombinase" evidence="4">
    <location>
        <begin position="122"/>
        <end position="314"/>
    </location>
</feature>
<dbReference type="PROSITE" id="PS51898">
    <property type="entry name" value="TYR_RECOMBINASE"/>
    <property type="match status" value="1"/>
</dbReference>
<dbReference type="GO" id="GO:0006310">
    <property type="term" value="P:DNA recombination"/>
    <property type="evidence" value="ECO:0007669"/>
    <property type="project" value="UniProtKB-KW"/>
</dbReference>
<dbReference type="InterPro" id="IPR050090">
    <property type="entry name" value="Tyrosine_recombinase_XerCD"/>
</dbReference>
<dbReference type="GO" id="GO:0015074">
    <property type="term" value="P:DNA integration"/>
    <property type="evidence" value="ECO:0007669"/>
    <property type="project" value="InterPro"/>
</dbReference>
<feature type="domain" description="Core-binding (CB)" evidence="5">
    <location>
        <begin position="5"/>
        <end position="98"/>
    </location>
</feature>
<gene>
    <name evidence="6" type="ORF">SAMN05660706_1831</name>
</gene>
<dbReference type="InterPro" id="IPR013762">
    <property type="entry name" value="Integrase-like_cat_sf"/>
</dbReference>
<dbReference type="SUPFAM" id="SSF56349">
    <property type="entry name" value="DNA breaking-rejoining enzymes"/>
    <property type="match status" value="1"/>
</dbReference>
<dbReference type="PROSITE" id="PS51900">
    <property type="entry name" value="CB"/>
    <property type="match status" value="1"/>
</dbReference>
<proteinExistence type="predicted"/>
<dbReference type="Proteomes" id="UP000199584">
    <property type="component" value="Unassembled WGS sequence"/>
</dbReference>
<evidence type="ECO:0000256" key="3">
    <source>
        <dbReference type="PROSITE-ProRule" id="PRU01248"/>
    </source>
</evidence>
<accession>A0A1I6EN14</accession>
<dbReference type="EMBL" id="FOYM01000083">
    <property type="protein sequence ID" value="SFR19144.1"/>
    <property type="molecule type" value="Genomic_DNA"/>
</dbReference>
<keyword evidence="2" id="KW-0233">DNA recombination</keyword>
<protein>
    <submittedName>
        <fullName evidence="6">Site-specific recombinase XerD</fullName>
    </submittedName>
</protein>
<dbReference type="Gene3D" id="1.10.443.10">
    <property type="entry name" value="Intergrase catalytic core"/>
    <property type="match status" value="1"/>
</dbReference>
<dbReference type="InterPro" id="IPR011010">
    <property type="entry name" value="DNA_brk_join_enz"/>
</dbReference>
<dbReference type="PANTHER" id="PTHR30349">
    <property type="entry name" value="PHAGE INTEGRASE-RELATED"/>
    <property type="match status" value="1"/>
</dbReference>
<dbReference type="STRING" id="39060.SAMN05660706_1831"/>
<dbReference type="InterPro" id="IPR025269">
    <property type="entry name" value="SAM-like_dom"/>
</dbReference>
<reference evidence="7" key="1">
    <citation type="submission" date="2016-10" db="EMBL/GenBank/DDBJ databases">
        <authorList>
            <person name="Varghese N."/>
            <person name="Submissions S."/>
        </authorList>
    </citation>
    <scope>NUCLEOTIDE SEQUENCE [LARGE SCALE GENOMIC DNA]</scope>
    <source>
        <strain evidence="7">DSM 3669</strain>
    </source>
</reference>
<evidence type="ECO:0000256" key="1">
    <source>
        <dbReference type="ARBA" id="ARBA00023125"/>
    </source>
</evidence>
<evidence type="ECO:0000259" key="4">
    <source>
        <dbReference type="PROSITE" id="PS51898"/>
    </source>
</evidence>
<evidence type="ECO:0000256" key="2">
    <source>
        <dbReference type="ARBA" id="ARBA00023172"/>
    </source>
</evidence>
<evidence type="ECO:0000259" key="5">
    <source>
        <dbReference type="PROSITE" id="PS51900"/>
    </source>
</evidence>
<dbReference type="Pfam" id="PF00589">
    <property type="entry name" value="Phage_integrase"/>
    <property type="match status" value="1"/>
</dbReference>
<dbReference type="Gene3D" id="1.10.150.130">
    <property type="match status" value="1"/>
</dbReference>
<keyword evidence="1 3" id="KW-0238">DNA-binding</keyword>
<dbReference type="GO" id="GO:0003677">
    <property type="term" value="F:DNA binding"/>
    <property type="evidence" value="ECO:0007669"/>
    <property type="project" value="UniProtKB-UniRule"/>
</dbReference>
<dbReference type="InterPro" id="IPR044068">
    <property type="entry name" value="CB"/>
</dbReference>
<dbReference type="Pfam" id="PF13102">
    <property type="entry name" value="Phage_int_SAM_5"/>
    <property type="match status" value="1"/>
</dbReference>
<sequence>MNKNSKFFTYLREFLTVYLTQQRRCSPNTVKSYRDTINLYRTFLFKCKNIPFTEITFELFNYQTVNEFLDWIQASRGCSTSSRNQRLAGINSFLNYAAIQDPALMDNYVKVKNVPVQKAGKQPLKYMSEEAVAAVFRQPDISKRNGYRDRFFMILLYDTGARMQEILDLKLGDFNLNLSNPYVYLTGKGEKTRQIPLMDKTVEHLRAYLEKFHPSDNRKPEAYLFYTVIKGKTGPMSPENVANFIRRYGKSAKKECNDVPDNLHAHVYRHSRAMALYKSGVPLSYIKEFLGHSHINTTSIYAIADLAMMRDALKKASYNDTPNPAESMWEGNEEMILRLCGLK</sequence>
<evidence type="ECO:0000313" key="7">
    <source>
        <dbReference type="Proteomes" id="UP000199584"/>
    </source>
</evidence>
<organism evidence="6 7">
    <name type="scientific">Desulfoscipio geothermicus DSM 3669</name>
    <dbReference type="NCBI Taxonomy" id="1121426"/>
    <lineage>
        <taxon>Bacteria</taxon>
        <taxon>Bacillati</taxon>
        <taxon>Bacillota</taxon>
        <taxon>Clostridia</taxon>
        <taxon>Eubacteriales</taxon>
        <taxon>Desulfallaceae</taxon>
        <taxon>Desulfoscipio</taxon>
    </lineage>
</organism>
<keyword evidence="7" id="KW-1185">Reference proteome</keyword>
<dbReference type="OrthoDB" id="9771888at2"/>
<name>A0A1I6EN14_9FIRM</name>
<dbReference type="RefSeq" id="WP_092488088.1">
    <property type="nucleotide sequence ID" value="NZ_FOYM01000083.1"/>
</dbReference>
<dbReference type="AlphaFoldDB" id="A0A1I6EN14"/>